<keyword evidence="3 6" id="KW-0805">Transcription regulation</keyword>
<dbReference type="GO" id="GO:0006357">
    <property type="term" value="P:regulation of transcription by RNA polymerase II"/>
    <property type="evidence" value="ECO:0007669"/>
    <property type="project" value="InterPro"/>
</dbReference>
<dbReference type="GeneID" id="15807477"/>
<comment type="similarity">
    <text evidence="2 6">Belongs to the Mediator complex subunit 7 family.</text>
</comment>
<dbReference type="GO" id="GO:0070847">
    <property type="term" value="C:core mediator complex"/>
    <property type="evidence" value="ECO:0007669"/>
    <property type="project" value="TreeGrafter"/>
</dbReference>
<gene>
    <name evidence="7" type="ORF">BEWA_040670</name>
</gene>
<dbReference type="PANTHER" id="PTHR21428:SF11">
    <property type="entry name" value="MEDIATOR OF RNA POLYMERASE II TRANSCRIPTION SUBUNIT 7"/>
    <property type="match status" value="1"/>
</dbReference>
<evidence type="ECO:0000313" key="7">
    <source>
        <dbReference type="EMBL" id="EKX74029.1"/>
    </source>
</evidence>
<dbReference type="OrthoDB" id="10253553at2759"/>
<dbReference type="Pfam" id="PF05983">
    <property type="entry name" value="Med7"/>
    <property type="match status" value="1"/>
</dbReference>
<organism evidence="7 8">
    <name type="scientific">Theileria equi strain WA</name>
    <dbReference type="NCBI Taxonomy" id="1537102"/>
    <lineage>
        <taxon>Eukaryota</taxon>
        <taxon>Sar</taxon>
        <taxon>Alveolata</taxon>
        <taxon>Apicomplexa</taxon>
        <taxon>Aconoidasida</taxon>
        <taxon>Piroplasmida</taxon>
        <taxon>Theileriidae</taxon>
        <taxon>Theileria</taxon>
    </lineage>
</organism>
<keyword evidence="4 6" id="KW-0804">Transcription</keyword>
<keyword evidence="5 6" id="KW-0539">Nucleus</keyword>
<dbReference type="RefSeq" id="XP_004833481.1">
    <property type="nucleotide sequence ID" value="XM_004833424.1"/>
</dbReference>
<dbReference type="PANTHER" id="PTHR21428">
    <property type="entry name" value="MEDIATOR OF RNA POLYMERASE II TRANSCRIPTION SUBUNIT 7"/>
    <property type="match status" value="1"/>
</dbReference>
<dbReference type="GO" id="GO:0016592">
    <property type="term" value="C:mediator complex"/>
    <property type="evidence" value="ECO:0007669"/>
    <property type="project" value="InterPro"/>
</dbReference>
<evidence type="ECO:0000256" key="4">
    <source>
        <dbReference type="ARBA" id="ARBA00023163"/>
    </source>
</evidence>
<dbReference type="InterPro" id="IPR044888">
    <property type="entry name" value="Mediatior_Med7_sf"/>
</dbReference>
<comment type="subunit">
    <text evidence="6">Component of the Mediator complex.</text>
</comment>
<proteinExistence type="inferred from homology"/>
<dbReference type="eggNOG" id="ENOG502SU23">
    <property type="taxonomic scope" value="Eukaryota"/>
</dbReference>
<evidence type="ECO:0000256" key="6">
    <source>
        <dbReference type="RuleBase" id="RU364060"/>
    </source>
</evidence>
<keyword evidence="8" id="KW-1185">Reference proteome</keyword>
<keyword evidence="6" id="KW-0010">Activator</keyword>
<evidence type="ECO:0000313" key="8">
    <source>
        <dbReference type="Proteomes" id="UP000031512"/>
    </source>
</evidence>
<accession>L1LFH9</accession>
<comment type="caution">
    <text evidence="7">The sequence shown here is derived from an EMBL/GenBank/DDBJ whole genome shotgun (WGS) entry which is preliminary data.</text>
</comment>
<dbReference type="AlphaFoldDB" id="L1LFH9"/>
<evidence type="ECO:0000256" key="5">
    <source>
        <dbReference type="ARBA" id="ARBA00023242"/>
    </source>
</evidence>
<dbReference type="GO" id="GO:0003712">
    <property type="term" value="F:transcription coregulator activity"/>
    <property type="evidence" value="ECO:0007669"/>
    <property type="project" value="InterPro"/>
</dbReference>
<dbReference type="InterPro" id="IPR037212">
    <property type="entry name" value="Med7/Med21-like"/>
</dbReference>
<comment type="subcellular location">
    <subcellularLocation>
        <location evidence="1 6">Nucleus</location>
    </subcellularLocation>
</comment>
<dbReference type="Gene3D" id="6.10.140.200">
    <property type="match status" value="1"/>
</dbReference>
<comment type="function">
    <text evidence="6">Component of the Mediator complex, a coactivator involved in the regulated transcription of nearly all RNA polymerase II-dependent genes. Mediator functions as a bridge to convey information from gene-specific regulatory proteins to the basal RNA polymerase II transcription machinery.</text>
</comment>
<evidence type="ECO:0000256" key="3">
    <source>
        <dbReference type="ARBA" id="ARBA00023015"/>
    </source>
</evidence>
<dbReference type="Proteomes" id="UP000031512">
    <property type="component" value="Unassembled WGS sequence"/>
</dbReference>
<protein>
    <recommendedName>
        <fullName evidence="6">Mediator of RNA polymerase II transcription subunit 7</fullName>
    </recommendedName>
</protein>
<dbReference type="InterPro" id="IPR009244">
    <property type="entry name" value="Mediatior_Med7"/>
</dbReference>
<dbReference type="KEGG" id="beq:BEWA_040670"/>
<sequence>MDNFVFGFPPPPVFYHKYSLETELDQSDQQESDQNGSKVDYIAENNISFDYTKLKGFKGPPPPALPTDSWYSFGSQETLVEAVKPLDSETVIPTGENVSDLREHFKELYAQFMNYLLKYLSSLKNMSKDCVSDIKMFLKLYMNLQHILLSLSERQAEEDVLNMLREQLKRRRYYIDCMKLALVEIKEHIKTKTDVIA</sequence>
<dbReference type="STRING" id="1537102.L1LFH9"/>
<evidence type="ECO:0000256" key="2">
    <source>
        <dbReference type="ARBA" id="ARBA00009994"/>
    </source>
</evidence>
<name>L1LFH9_THEEQ</name>
<dbReference type="VEuPathDB" id="PiroplasmaDB:BEWA_040670"/>
<evidence type="ECO:0000256" key="1">
    <source>
        <dbReference type="ARBA" id="ARBA00004123"/>
    </source>
</evidence>
<dbReference type="EMBL" id="ACOU01000002">
    <property type="protein sequence ID" value="EKX74029.1"/>
    <property type="molecule type" value="Genomic_DNA"/>
</dbReference>
<reference evidence="7 8" key="1">
    <citation type="journal article" date="2012" name="BMC Genomics">
        <title>Comparative genomic analysis and phylogenetic position of Theileria equi.</title>
        <authorList>
            <person name="Kappmeyer L.S."/>
            <person name="Thiagarajan M."/>
            <person name="Herndon D.R."/>
            <person name="Ramsay J.D."/>
            <person name="Caler E."/>
            <person name="Djikeng A."/>
            <person name="Gillespie J.J."/>
            <person name="Lau A.O."/>
            <person name="Roalson E.H."/>
            <person name="Silva J.C."/>
            <person name="Silva M.G."/>
            <person name="Suarez C.E."/>
            <person name="Ueti M.W."/>
            <person name="Nene V.M."/>
            <person name="Mealey R.H."/>
            <person name="Knowles D.P."/>
            <person name="Brayton K.A."/>
        </authorList>
    </citation>
    <scope>NUCLEOTIDE SEQUENCE [LARGE SCALE GENOMIC DNA]</scope>
    <source>
        <strain evidence="7 8">WA</strain>
    </source>
</reference>
<dbReference type="SUPFAM" id="SSF140718">
    <property type="entry name" value="Mediator hinge subcomplex-like"/>
    <property type="match status" value="1"/>
</dbReference>